<dbReference type="STRING" id="1076935.U4LBC5"/>
<evidence type="ECO:0000313" key="4">
    <source>
        <dbReference type="EMBL" id="CCX07593.1"/>
    </source>
</evidence>
<dbReference type="PROSITE" id="PS50297">
    <property type="entry name" value="ANK_REP_REGION"/>
    <property type="match status" value="4"/>
</dbReference>
<evidence type="ECO:0000256" key="2">
    <source>
        <dbReference type="ARBA" id="ARBA00023043"/>
    </source>
</evidence>
<name>U4LBC5_PYROM</name>
<dbReference type="Gene3D" id="1.25.40.20">
    <property type="entry name" value="Ankyrin repeat-containing domain"/>
    <property type="match status" value="4"/>
</dbReference>
<evidence type="ECO:0000313" key="5">
    <source>
        <dbReference type="Proteomes" id="UP000018144"/>
    </source>
</evidence>
<dbReference type="InterPro" id="IPR002110">
    <property type="entry name" value="Ankyrin_rpt"/>
</dbReference>
<dbReference type="EMBL" id="HF935357">
    <property type="protein sequence ID" value="CCX07593.1"/>
    <property type="molecule type" value="Genomic_DNA"/>
</dbReference>
<gene>
    <name evidence="4" type="ORF">PCON_07182</name>
</gene>
<feature type="repeat" description="ANK" evidence="3">
    <location>
        <begin position="254"/>
        <end position="287"/>
    </location>
</feature>
<dbReference type="PROSITE" id="PS50088">
    <property type="entry name" value="ANK_REPEAT"/>
    <property type="match status" value="4"/>
</dbReference>
<sequence>MDDSKMQSPKYSKDYEKILDRWVVEVLLADSNIDEKSTVFEDFQDQEPSPFSTARAAPIPRRLNRSWRHSILGGLRKLIPEHPFTFPRFRRQKRILYGPVSLGPGTTPLQPPSPPQPILPPQPITPSDDYEDPYTFAILKLYQDNLIIRACLGDYKPSILRYLDEDRVPIHPIHLNTILVYACQRGHLDIVELLLSQNGEKGHRHYSSINLDACDYVNDSRGTTPLVAACLRSQKDIVQALLKSGVGVNVPNGRGKTALMTACEHGYQDIVSLLLLQPGIDVNARSFKGRTALIAAAKRCQWKTTGLLLDSVENLELDAADTTGKTALIWACIMRQLGIISLLLDHGTRVDASDNSGTTGLLWACKLNWGDVVSLLLERGADVNATDFEGRTGLMQSSIRGYISIMRLLLQSPGIEIEKKDDNSWTAFFYACATRPSTWRQETIEVLIEAGADVNAKDWYGRTALMWCLSARRDREGSIKYLAGLEAVDINSPDYGGTTPFIRACQKGKRSLISCLTIREDLDFNAVDASGKTALMYAVDLHSTLNHLSILGLLIMGKKFDLNIQDNQGKTALMYSCNRQHFITKLFFDHGDSGIDVNLKDAEGKTALIWACSNGDWSTRAWSAREVLRKEDVDINVRDKHGKTALMYAKEQNQTMVVELLKGWGALDNDEVVSVQEQSEHRMGSWTSGMRMVLRRRRRGD</sequence>
<dbReference type="InterPro" id="IPR036770">
    <property type="entry name" value="Ankyrin_rpt-contain_sf"/>
</dbReference>
<organism evidence="4 5">
    <name type="scientific">Pyronema omphalodes (strain CBS 100304)</name>
    <name type="common">Pyronema confluens</name>
    <dbReference type="NCBI Taxonomy" id="1076935"/>
    <lineage>
        <taxon>Eukaryota</taxon>
        <taxon>Fungi</taxon>
        <taxon>Dikarya</taxon>
        <taxon>Ascomycota</taxon>
        <taxon>Pezizomycotina</taxon>
        <taxon>Pezizomycetes</taxon>
        <taxon>Pezizales</taxon>
        <taxon>Pyronemataceae</taxon>
        <taxon>Pyronema</taxon>
    </lineage>
</organism>
<proteinExistence type="predicted"/>
<evidence type="ECO:0000256" key="3">
    <source>
        <dbReference type="PROSITE-ProRule" id="PRU00023"/>
    </source>
</evidence>
<keyword evidence="1" id="KW-0677">Repeat</keyword>
<dbReference type="Proteomes" id="UP000018144">
    <property type="component" value="Unassembled WGS sequence"/>
</dbReference>
<dbReference type="eggNOG" id="KOG0504">
    <property type="taxonomic scope" value="Eukaryota"/>
</dbReference>
<dbReference type="OrthoDB" id="341259at2759"/>
<accession>U4LBC5</accession>
<dbReference type="OMA" id="ACMRNDP"/>
<dbReference type="Pfam" id="PF00023">
    <property type="entry name" value="Ank"/>
    <property type="match status" value="2"/>
</dbReference>
<dbReference type="SMART" id="SM00248">
    <property type="entry name" value="ANK"/>
    <property type="match status" value="14"/>
</dbReference>
<dbReference type="PANTHER" id="PTHR24126:SF14">
    <property type="entry name" value="ANK_REP_REGION DOMAIN-CONTAINING PROTEIN"/>
    <property type="match status" value="1"/>
</dbReference>
<dbReference type="AlphaFoldDB" id="U4LBC5"/>
<feature type="repeat" description="ANK" evidence="3">
    <location>
        <begin position="356"/>
        <end position="388"/>
    </location>
</feature>
<keyword evidence="5" id="KW-1185">Reference proteome</keyword>
<evidence type="ECO:0000256" key="1">
    <source>
        <dbReference type="ARBA" id="ARBA00022737"/>
    </source>
</evidence>
<feature type="repeat" description="ANK" evidence="3">
    <location>
        <begin position="323"/>
        <end position="355"/>
    </location>
</feature>
<dbReference type="PANTHER" id="PTHR24126">
    <property type="entry name" value="ANKYRIN REPEAT, PH AND SEC7 DOMAIN CONTAINING PROTEIN SECG-RELATED"/>
    <property type="match status" value="1"/>
</dbReference>
<dbReference type="PRINTS" id="PR01415">
    <property type="entry name" value="ANKYRIN"/>
</dbReference>
<protein>
    <submittedName>
        <fullName evidence="4">Similar to Ankyrin repeat domain-containing protein 50 acc. no. Q9ULJ7</fullName>
    </submittedName>
</protein>
<keyword evidence="2 3" id="KW-0040">ANK repeat</keyword>
<feature type="repeat" description="ANK" evidence="3">
    <location>
        <begin position="221"/>
        <end position="253"/>
    </location>
</feature>
<dbReference type="SUPFAM" id="SSF48403">
    <property type="entry name" value="Ankyrin repeat"/>
    <property type="match status" value="2"/>
</dbReference>
<reference evidence="4 5" key="1">
    <citation type="journal article" date="2013" name="PLoS Genet.">
        <title>The genome and development-dependent transcriptomes of Pyronema confluens: a window into fungal evolution.</title>
        <authorList>
            <person name="Traeger S."/>
            <person name="Altegoer F."/>
            <person name="Freitag M."/>
            <person name="Gabaldon T."/>
            <person name="Kempken F."/>
            <person name="Kumar A."/>
            <person name="Marcet-Houben M."/>
            <person name="Poggeler S."/>
            <person name="Stajich J.E."/>
            <person name="Nowrousian M."/>
        </authorList>
    </citation>
    <scope>NUCLEOTIDE SEQUENCE [LARGE SCALE GENOMIC DNA]</scope>
    <source>
        <strain evidence="5">CBS 100304</strain>
        <tissue evidence="4">Vegetative mycelium</tissue>
    </source>
</reference>
<dbReference type="Pfam" id="PF12796">
    <property type="entry name" value="Ank_2"/>
    <property type="match status" value="4"/>
</dbReference>